<keyword evidence="1" id="KW-0812">Transmembrane</keyword>
<reference evidence="2 3" key="1">
    <citation type="submission" date="2018-05" db="EMBL/GenBank/DDBJ databases">
        <title>Genomic Encyclopedia of Type Strains, Phase I: the one thousand microbial genomes (KMG-I) project.</title>
        <authorList>
            <person name="Kyrpides N."/>
        </authorList>
    </citation>
    <scope>NUCLEOTIDE SEQUENCE [LARGE SCALE GENOMIC DNA]</scope>
    <source>
        <strain evidence="2 3">DSM 15611</strain>
    </source>
</reference>
<protein>
    <submittedName>
        <fullName evidence="2">Uncharacterized protein</fullName>
    </submittedName>
</protein>
<dbReference type="STRING" id="1122991.GCA_000613445_02685"/>
<keyword evidence="1" id="KW-0472">Membrane</keyword>
<evidence type="ECO:0000313" key="2">
    <source>
        <dbReference type="EMBL" id="PXX22820.1"/>
    </source>
</evidence>
<gene>
    <name evidence="2" type="ORF">EJ73_01098</name>
</gene>
<name>A0A318I190_9BACT</name>
<accession>A0A318I190</accession>
<comment type="caution">
    <text evidence="2">The sequence shown here is derived from an EMBL/GenBank/DDBJ whole genome shotgun (WGS) entry which is preliminary data.</text>
</comment>
<organism evidence="2 3">
    <name type="scientific">Hoylesella shahii DSM 15611 = JCM 12083</name>
    <dbReference type="NCBI Taxonomy" id="1122991"/>
    <lineage>
        <taxon>Bacteria</taxon>
        <taxon>Pseudomonadati</taxon>
        <taxon>Bacteroidota</taxon>
        <taxon>Bacteroidia</taxon>
        <taxon>Bacteroidales</taxon>
        <taxon>Prevotellaceae</taxon>
        <taxon>Hoylesella</taxon>
    </lineage>
</organism>
<feature type="transmembrane region" description="Helical" evidence="1">
    <location>
        <begin position="6"/>
        <end position="26"/>
    </location>
</feature>
<keyword evidence="3" id="KW-1185">Reference proteome</keyword>
<dbReference type="EMBL" id="QJJX01000009">
    <property type="protein sequence ID" value="PXX22820.1"/>
    <property type="molecule type" value="Genomic_DNA"/>
</dbReference>
<evidence type="ECO:0000256" key="1">
    <source>
        <dbReference type="SAM" id="Phobius"/>
    </source>
</evidence>
<keyword evidence="1" id="KW-1133">Transmembrane helix</keyword>
<dbReference type="AlphaFoldDB" id="A0A318I190"/>
<sequence length="49" mass="5457">MLYKPISSAALEAYLIMQPLAMFFIASMQCTTSKRLLFLFKLGLGGVKL</sequence>
<evidence type="ECO:0000313" key="3">
    <source>
        <dbReference type="Proteomes" id="UP000248314"/>
    </source>
</evidence>
<proteinExistence type="predicted"/>
<dbReference type="Proteomes" id="UP000248314">
    <property type="component" value="Unassembled WGS sequence"/>
</dbReference>